<evidence type="ECO:0000259" key="2">
    <source>
        <dbReference type="Pfam" id="PF03795"/>
    </source>
</evidence>
<name>A0A9P4IRG2_9PEZI</name>
<comment type="caution">
    <text evidence="3">The sequence shown here is derived from an EMBL/GenBank/DDBJ whole genome shotgun (WGS) entry which is preliminary data.</text>
</comment>
<feature type="compositionally biased region" description="Basic and acidic residues" evidence="1">
    <location>
        <begin position="134"/>
        <end position="151"/>
    </location>
</feature>
<dbReference type="Gene3D" id="3.30.70.1060">
    <property type="entry name" value="Dimeric alpha+beta barrel"/>
    <property type="match status" value="1"/>
</dbReference>
<proteinExistence type="predicted"/>
<accession>A0A9P4IRG2</accession>
<dbReference type="OrthoDB" id="3933054at2759"/>
<organism evidence="3 4">
    <name type="scientific">Rhizodiscina lignyota</name>
    <dbReference type="NCBI Taxonomy" id="1504668"/>
    <lineage>
        <taxon>Eukaryota</taxon>
        <taxon>Fungi</taxon>
        <taxon>Dikarya</taxon>
        <taxon>Ascomycota</taxon>
        <taxon>Pezizomycotina</taxon>
        <taxon>Dothideomycetes</taxon>
        <taxon>Pleosporomycetidae</taxon>
        <taxon>Aulographales</taxon>
        <taxon>Rhizodiscinaceae</taxon>
        <taxon>Rhizodiscina</taxon>
    </lineage>
</organism>
<dbReference type="InterPro" id="IPR011008">
    <property type="entry name" value="Dimeric_a/b-barrel"/>
</dbReference>
<dbReference type="PANTHER" id="PTHR35174">
    <property type="entry name" value="BLL7171 PROTEIN-RELATED"/>
    <property type="match status" value="1"/>
</dbReference>
<dbReference type="EMBL" id="ML978121">
    <property type="protein sequence ID" value="KAF2104703.1"/>
    <property type="molecule type" value="Genomic_DNA"/>
</dbReference>
<dbReference type="InterPro" id="IPR005545">
    <property type="entry name" value="YCII"/>
</dbReference>
<dbReference type="Proteomes" id="UP000799772">
    <property type="component" value="Unassembled WGS sequence"/>
</dbReference>
<dbReference type="AlphaFoldDB" id="A0A9P4IRG2"/>
<evidence type="ECO:0000256" key="1">
    <source>
        <dbReference type="SAM" id="MobiDB-lite"/>
    </source>
</evidence>
<evidence type="ECO:0000313" key="3">
    <source>
        <dbReference type="EMBL" id="KAF2104703.1"/>
    </source>
</evidence>
<gene>
    <name evidence="3" type="ORF">NA57DRAFT_51514</name>
</gene>
<evidence type="ECO:0000313" key="4">
    <source>
        <dbReference type="Proteomes" id="UP000799772"/>
    </source>
</evidence>
<reference evidence="3" key="1">
    <citation type="journal article" date="2020" name="Stud. Mycol.">
        <title>101 Dothideomycetes genomes: a test case for predicting lifestyles and emergence of pathogens.</title>
        <authorList>
            <person name="Haridas S."/>
            <person name="Albert R."/>
            <person name="Binder M."/>
            <person name="Bloem J."/>
            <person name="Labutti K."/>
            <person name="Salamov A."/>
            <person name="Andreopoulos B."/>
            <person name="Baker S."/>
            <person name="Barry K."/>
            <person name="Bills G."/>
            <person name="Bluhm B."/>
            <person name="Cannon C."/>
            <person name="Castanera R."/>
            <person name="Culley D."/>
            <person name="Daum C."/>
            <person name="Ezra D."/>
            <person name="Gonzalez J."/>
            <person name="Henrissat B."/>
            <person name="Kuo A."/>
            <person name="Liang C."/>
            <person name="Lipzen A."/>
            <person name="Lutzoni F."/>
            <person name="Magnuson J."/>
            <person name="Mondo S."/>
            <person name="Nolan M."/>
            <person name="Ohm R."/>
            <person name="Pangilinan J."/>
            <person name="Park H.-J."/>
            <person name="Ramirez L."/>
            <person name="Alfaro M."/>
            <person name="Sun H."/>
            <person name="Tritt A."/>
            <person name="Yoshinaga Y."/>
            <person name="Zwiers L.-H."/>
            <person name="Turgeon B."/>
            <person name="Goodwin S."/>
            <person name="Spatafora J."/>
            <person name="Crous P."/>
            <person name="Grigoriev I."/>
        </authorList>
    </citation>
    <scope>NUCLEOTIDE SEQUENCE</scope>
    <source>
        <strain evidence="3">CBS 133067</strain>
    </source>
</reference>
<dbReference type="PANTHER" id="PTHR35174:SF4">
    <property type="entry name" value="BLL7163 PROTEIN"/>
    <property type="match status" value="1"/>
</dbReference>
<dbReference type="SUPFAM" id="SSF54909">
    <property type="entry name" value="Dimeric alpha+beta barrel"/>
    <property type="match status" value="1"/>
</dbReference>
<feature type="region of interest" description="Disordered" evidence="1">
    <location>
        <begin position="133"/>
        <end position="162"/>
    </location>
</feature>
<sequence length="162" mass="17817">MPKFMLIMRASPRTDSGTPPSSALIDQMMGFYTDLKNTGVIVSADGFLPSSVDSFRLTFPATAEGEIRESKGPFPANEIFSGFWIIKAKDVDEALEWARKCPLGGRSVDPEAGEAVLEIRRIADIEDFGEEMTAEQREKHGCLTKEEESRKQGLAKSSAPDE</sequence>
<dbReference type="Pfam" id="PF03795">
    <property type="entry name" value="YCII"/>
    <property type="match status" value="1"/>
</dbReference>
<protein>
    <recommendedName>
        <fullName evidence="2">YCII-related domain-containing protein</fullName>
    </recommendedName>
</protein>
<keyword evidence="4" id="KW-1185">Reference proteome</keyword>
<feature type="domain" description="YCII-related" evidence="2">
    <location>
        <begin position="5"/>
        <end position="105"/>
    </location>
</feature>